<dbReference type="Pfam" id="PF03167">
    <property type="entry name" value="UDG"/>
    <property type="match status" value="1"/>
</dbReference>
<dbReference type="Proteomes" id="UP000198226">
    <property type="component" value="Chromosome I"/>
</dbReference>
<sequence>MTPARQPADPTAGPAGRSREPTDPRPGPADPTAGPAETGPTAGAVRRAREPVAWRPDRAALAAAADRTIPDVLGPGLTVLFVGINPGLWSAATGWHFARPGNRFWPALHRGGFTPRQLHPSEQDTLPGYGLGITNMVARASARADELTPAELVAGARTLTDKVARHRPAWVAVVGVTAYRIGFARPKAGFGPQPEPLAGARLWVLPNPSGLNAHFTPRTLGAAFGELRAAVAGHPPQAVG</sequence>
<dbReference type="AlphaFoldDB" id="A0A1C5KF81"/>
<evidence type="ECO:0000256" key="3">
    <source>
        <dbReference type="ARBA" id="ARBA00023204"/>
    </source>
</evidence>
<proteinExistence type="predicted"/>
<feature type="domain" description="Uracil-DNA glycosylase-like" evidence="5">
    <location>
        <begin position="70"/>
        <end position="228"/>
    </location>
</feature>
<evidence type="ECO:0000313" key="6">
    <source>
        <dbReference type="EMBL" id="SCG81237.1"/>
    </source>
</evidence>
<evidence type="ECO:0000256" key="1">
    <source>
        <dbReference type="ARBA" id="ARBA00022763"/>
    </source>
</evidence>
<dbReference type="InterPro" id="IPR036895">
    <property type="entry name" value="Uracil-DNA_glycosylase-like_sf"/>
</dbReference>
<dbReference type="PANTHER" id="PTHR12159">
    <property type="entry name" value="G/T AND G/U MISMATCH-SPECIFIC DNA GLYCOSYLASE"/>
    <property type="match status" value="1"/>
</dbReference>
<accession>A0A1C5KF81</accession>
<dbReference type="GO" id="GO:0004844">
    <property type="term" value="F:uracil DNA N-glycosylase activity"/>
    <property type="evidence" value="ECO:0007669"/>
    <property type="project" value="TreeGrafter"/>
</dbReference>
<dbReference type="SMART" id="SM00986">
    <property type="entry name" value="UDG"/>
    <property type="match status" value="1"/>
</dbReference>
<keyword evidence="2" id="KW-0378">Hydrolase</keyword>
<evidence type="ECO:0000256" key="4">
    <source>
        <dbReference type="SAM" id="MobiDB-lite"/>
    </source>
</evidence>
<dbReference type="CDD" id="cd10028">
    <property type="entry name" value="UDG-F2_TDG_MUG"/>
    <property type="match status" value="1"/>
</dbReference>
<evidence type="ECO:0000313" key="7">
    <source>
        <dbReference type="Proteomes" id="UP000198226"/>
    </source>
</evidence>
<dbReference type="NCBIfam" id="NF007570">
    <property type="entry name" value="PRK10201.1"/>
    <property type="match status" value="1"/>
</dbReference>
<gene>
    <name evidence="6" type="ORF">GA0070623_5611</name>
</gene>
<dbReference type="SMART" id="SM00987">
    <property type="entry name" value="UreE_C"/>
    <property type="match status" value="1"/>
</dbReference>
<protein>
    <submittedName>
        <fullName evidence="6">G/U mismatch-specific uracil-DNA glycosylase</fullName>
    </submittedName>
</protein>
<dbReference type="InterPro" id="IPR015637">
    <property type="entry name" value="MUG/TDG"/>
</dbReference>
<dbReference type="RefSeq" id="WP_407937954.1">
    <property type="nucleotide sequence ID" value="NZ_LRMV01000023.1"/>
</dbReference>
<dbReference type="SUPFAM" id="SSF52141">
    <property type="entry name" value="Uracil-DNA glycosylase-like"/>
    <property type="match status" value="1"/>
</dbReference>
<evidence type="ECO:0000256" key="2">
    <source>
        <dbReference type="ARBA" id="ARBA00022801"/>
    </source>
</evidence>
<keyword evidence="3" id="KW-0234">DNA repair</keyword>
<name>A0A1C5KF81_9ACTN</name>
<dbReference type="PANTHER" id="PTHR12159:SF9">
    <property type="entry name" value="G_T MISMATCH-SPECIFIC THYMINE DNA GLYCOSYLASE"/>
    <property type="match status" value="1"/>
</dbReference>
<reference evidence="7" key="1">
    <citation type="submission" date="2016-06" db="EMBL/GenBank/DDBJ databases">
        <authorList>
            <person name="Varghese N."/>
            <person name="Submissions Spin"/>
        </authorList>
    </citation>
    <scope>NUCLEOTIDE SEQUENCE [LARGE SCALE GENOMIC DNA]</scope>
    <source>
        <strain evidence="7">DSM 44983</strain>
    </source>
</reference>
<evidence type="ECO:0000259" key="5">
    <source>
        <dbReference type="SMART" id="SM00986"/>
    </source>
</evidence>
<dbReference type="GO" id="GO:0006285">
    <property type="term" value="P:base-excision repair, AP site formation"/>
    <property type="evidence" value="ECO:0007669"/>
    <property type="project" value="InterPro"/>
</dbReference>
<feature type="region of interest" description="Disordered" evidence="4">
    <location>
        <begin position="1"/>
        <end position="51"/>
    </location>
</feature>
<dbReference type="InterPro" id="IPR005122">
    <property type="entry name" value="Uracil-DNA_glycosylase-like"/>
</dbReference>
<dbReference type="EMBL" id="LT607752">
    <property type="protein sequence ID" value="SCG81237.1"/>
    <property type="molecule type" value="Genomic_DNA"/>
</dbReference>
<feature type="compositionally biased region" description="Low complexity" evidence="4">
    <location>
        <begin position="30"/>
        <end position="44"/>
    </location>
</feature>
<keyword evidence="1" id="KW-0227">DNA damage</keyword>
<keyword evidence="7" id="KW-1185">Reference proteome</keyword>
<organism evidence="6 7">
    <name type="scientific">Micromonospora rifamycinica</name>
    <dbReference type="NCBI Taxonomy" id="291594"/>
    <lineage>
        <taxon>Bacteria</taxon>
        <taxon>Bacillati</taxon>
        <taxon>Actinomycetota</taxon>
        <taxon>Actinomycetes</taxon>
        <taxon>Micromonosporales</taxon>
        <taxon>Micromonosporaceae</taxon>
        <taxon>Micromonospora</taxon>
    </lineage>
</organism>
<dbReference type="Gene3D" id="3.40.470.10">
    <property type="entry name" value="Uracil-DNA glycosylase-like domain"/>
    <property type="match status" value="1"/>
</dbReference>
<dbReference type="GO" id="GO:0008263">
    <property type="term" value="F:pyrimidine-specific mismatch base pair DNA N-glycosylase activity"/>
    <property type="evidence" value="ECO:0007669"/>
    <property type="project" value="TreeGrafter"/>
</dbReference>